<dbReference type="RefSeq" id="WP_207673765.1">
    <property type="nucleotide sequence ID" value="NZ_JAFREM010000018.1"/>
</dbReference>
<dbReference type="Gene3D" id="3.40.640.10">
    <property type="entry name" value="Type I PLP-dependent aspartate aminotransferase-like (Major domain)"/>
    <property type="match status" value="1"/>
</dbReference>
<dbReference type="PANTHER" id="PTHR46577">
    <property type="entry name" value="HTH-TYPE TRANSCRIPTIONAL REGULATORY PROTEIN GABR"/>
    <property type="match status" value="1"/>
</dbReference>
<dbReference type="Pfam" id="PF00155">
    <property type="entry name" value="Aminotran_1_2"/>
    <property type="match status" value="1"/>
</dbReference>
<protein>
    <submittedName>
        <fullName evidence="8">PLP-dependent aminotransferase family protein</fullName>
    </submittedName>
</protein>
<dbReference type="Gene3D" id="1.10.10.10">
    <property type="entry name" value="Winged helix-like DNA-binding domain superfamily/Winged helix DNA-binding domain"/>
    <property type="match status" value="1"/>
</dbReference>
<dbReference type="InterPro" id="IPR036388">
    <property type="entry name" value="WH-like_DNA-bd_sf"/>
</dbReference>
<keyword evidence="3" id="KW-0663">Pyridoxal phosphate</keyword>
<keyword evidence="5" id="KW-0238">DNA-binding</keyword>
<accession>A0ABS3LEP3</accession>
<sequence>MIYIDKATNQPLYEQIYSTIKQDILSGTMPKDQVLMGSRKLAQMLEVSRNTVDNAYGQLAAEGYIQAVKGVGFVVLELPKLELSEPVTADAEIGHAQVEDEAIPPLYDLTNQSTTNDLFPKNLWKKYTLECLELLDREEKLTSFQDKQGEMVLRQQLKTYLKQIRGVNCEEDQIIITCGIQQSLEYLCKVLPSEKNTVLVEEPGYSKAVQVFRHNGYSVATSPVDEQGLNSSKLPKDSKISGVYTTPSHQFPTGVTMPIGRRYELLDWARKNDSYIIEDDFDSEQRYFSKPIPSLQSIDREERVIYLGTFSKSLSPSLRMGYMVLPRKLLNTYLEKFQQYNSTVPLLNQYVVAKLIETGNYERHIRRLNNTFRKRLELFLKEFSVFDGKIRISSNGTGQYFLVEFPEHIDQADLIERALKEGVRVYSTMQFWQDKAECPPNKLFLGFSKIALADIPDCVDRLHRAWKKFL</sequence>
<name>A0ABS3LEP3_9ENTE</name>
<organism evidence="8 9">
    <name type="scientific">Candidatus Enterococcus moelleringii</name>
    <dbReference type="NCBI Taxonomy" id="2815325"/>
    <lineage>
        <taxon>Bacteria</taxon>
        <taxon>Bacillati</taxon>
        <taxon>Bacillota</taxon>
        <taxon>Bacilli</taxon>
        <taxon>Lactobacillales</taxon>
        <taxon>Enterococcaceae</taxon>
        <taxon>Enterococcus</taxon>
    </lineage>
</organism>
<dbReference type="Pfam" id="PF00392">
    <property type="entry name" value="GntR"/>
    <property type="match status" value="1"/>
</dbReference>
<keyword evidence="4" id="KW-0805">Transcription regulation</keyword>
<comment type="similarity">
    <text evidence="1">In the C-terminal section; belongs to the class-I pyridoxal-phosphate-dependent aminotransferase family.</text>
</comment>
<reference evidence="8 9" key="1">
    <citation type="submission" date="2021-03" db="EMBL/GenBank/DDBJ databases">
        <title>Enterococcal diversity collection.</title>
        <authorList>
            <person name="Gilmore M.S."/>
            <person name="Schwartzman J."/>
            <person name="Van Tyne D."/>
            <person name="Martin M."/>
            <person name="Earl A.M."/>
            <person name="Manson A.L."/>
            <person name="Straub T."/>
            <person name="Salamzade R."/>
            <person name="Saavedra J."/>
            <person name="Lebreton F."/>
            <person name="Prichula J."/>
            <person name="Schaufler K."/>
            <person name="Gaca A."/>
            <person name="Sgardioli B."/>
            <person name="Wagenaar J."/>
            <person name="Strong T."/>
        </authorList>
    </citation>
    <scope>NUCLEOTIDE SEQUENCE [LARGE SCALE GENOMIC DNA]</scope>
    <source>
        <strain evidence="8 9">669A</strain>
    </source>
</reference>
<dbReference type="CDD" id="cd00609">
    <property type="entry name" value="AAT_like"/>
    <property type="match status" value="1"/>
</dbReference>
<feature type="domain" description="HTH gntR-type" evidence="7">
    <location>
        <begin position="10"/>
        <end position="78"/>
    </location>
</feature>
<dbReference type="InterPro" id="IPR051446">
    <property type="entry name" value="HTH_trans_reg/aminotransferase"/>
</dbReference>
<dbReference type="SUPFAM" id="SSF53383">
    <property type="entry name" value="PLP-dependent transferases"/>
    <property type="match status" value="1"/>
</dbReference>
<evidence type="ECO:0000256" key="2">
    <source>
        <dbReference type="ARBA" id="ARBA00022576"/>
    </source>
</evidence>
<evidence type="ECO:0000256" key="3">
    <source>
        <dbReference type="ARBA" id="ARBA00022898"/>
    </source>
</evidence>
<evidence type="ECO:0000313" key="8">
    <source>
        <dbReference type="EMBL" id="MBO1306844.1"/>
    </source>
</evidence>
<keyword evidence="2 8" id="KW-0032">Aminotransferase</keyword>
<dbReference type="GO" id="GO:0008483">
    <property type="term" value="F:transaminase activity"/>
    <property type="evidence" value="ECO:0007669"/>
    <property type="project" value="UniProtKB-KW"/>
</dbReference>
<keyword evidence="2 8" id="KW-0808">Transferase</keyword>
<evidence type="ECO:0000259" key="7">
    <source>
        <dbReference type="PROSITE" id="PS50949"/>
    </source>
</evidence>
<evidence type="ECO:0000256" key="5">
    <source>
        <dbReference type="ARBA" id="ARBA00023125"/>
    </source>
</evidence>
<dbReference type="EMBL" id="JAFREM010000018">
    <property type="protein sequence ID" value="MBO1306844.1"/>
    <property type="molecule type" value="Genomic_DNA"/>
</dbReference>
<keyword evidence="6" id="KW-0804">Transcription</keyword>
<evidence type="ECO:0000256" key="1">
    <source>
        <dbReference type="ARBA" id="ARBA00005384"/>
    </source>
</evidence>
<dbReference type="SMART" id="SM00345">
    <property type="entry name" value="HTH_GNTR"/>
    <property type="match status" value="1"/>
</dbReference>
<gene>
    <name evidence="8" type="ORF">JZO70_11765</name>
</gene>
<evidence type="ECO:0000313" key="9">
    <source>
        <dbReference type="Proteomes" id="UP000664601"/>
    </source>
</evidence>
<dbReference type="InterPro" id="IPR015421">
    <property type="entry name" value="PyrdxlP-dep_Trfase_major"/>
</dbReference>
<dbReference type="CDD" id="cd07377">
    <property type="entry name" value="WHTH_GntR"/>
    <property type="match status" value="1"/>
</dbReference>
<dbReference type="PROSITE" id="PS50949">
    <property type="entry name" value="HTH_GNTR"/>
    <property type="match status" value="1"/>
</dbReference>
<dbReference type="InterPro" id="IPR015424">
    <property type="entry name" value="PyrdxlP-dep_Trfase"/>
</dbReference>
<evidence type="ECO:0000256" key="6">
    <source>
        <dbReference type="ARBA" id="ARBA00023163"/>
    </source>
</evidence>
<dbReference type="PANTHER" id="PTHR46577:SF1">
    <property type="entry name" value="HTH-TYPE TRANSCRIPTIONAL REGULATORY PROTEIN GABR"/>
    <property type="match status" value="1"/>
</dbReference>
<dbReference type="InterPro" id="IPR000524">
    <property type="entry name" value="Tscrpt_reg_HTH_GntR"/>
</dbReference>
<proteinExistence type="inferred from homology"/>
<keyword evidence="9" id="KW-1185">Reference proteome</keyword>
<dbReference type="Proteomes" id="UP000664601">
    <property type="component" value="Unassembled WGS sequence"/>
</dbReference>
<comment type="caution">
    <text evidence="8">The sequence shown here is derived from an EMBL/GenBank/DDBJ whole genome shotgun (WGS) entry which is preliminary data.</text>
</comment>
<evidence type="ECO:0000256" key="4">
    <source>
        <dbReference type="ARBA" id="ARBA00023015"/>
    </source>
</evidence>
<dbReference type="SUPFAM" id="SSF46785">
    <property type="entry name" value="Winged helix' DNA-binding domain"/>
    <property type="match status" value="1"/>
</dbReference>
<dbReference type="InterPro" id="IPR004839">
    <property type="entry name" value="Aminotransferase_I/II_large"/>
</dbReference>
<dbReference type="InterPro" id="IPR036390">
    <property type="entry name" value="WH_DNA-bd_sf"/>
</dbReference>